<dbReference type="AlphaFoldDB" id="A0A0F3H2Y7"/>
<dbReference type="EMBL" id="LACI01000241">
    <property type="protein sequence ID" value="KJU87278.1"/>
    <property type="molecule type" value="Genomic_DNA"/>
</dbReference>
<feature type="domain" description="Glutaredoxin" evidence="1">
    <location>
        <begin position="6"/>
        <end position="66"/>
    </location>
</feature>
<dbReference type="Pfam" id="PF00462">
    <property type="entry name" value="Glutaredoxin"/>
    <property type="match status" value="1"/>
</dbReference>
<gene>
    <name evidence="2" type="ORF">MBAV_000526</name>
</gene>
<comment type="caution">
    <text evidence="2">The sequence shown here is derived from an EMBL/GenBank/DDBJ whole genome shotgun (WGS) entry which is preliminary data.</text>
</comment>
<reference evidence="2 3" key="1">
    <citation type="submission" date="2015-02" db="EMBL/GenBank/DDBJ databases">
        <title>Single-cell genomics of uncultivated deep-branching MTB reveals a conserved set of magnetosome genes.</title>
        <authorList>
            <person name="Kolinko S."/>
            <person name="Richter M."/>
            <person name="Glockner F.O."/>
            <person name="Brachmann A."/>
            <person name="Schuler D."/>
        </authorList>
    </citation>
    <scope>NUCLEOTIDE SEQUENCE [LARGE SCALE GENOMIC DNA]</scope>
    <source>
        <strain evidence="2">TM-1</strain>
    </source>
</reference>
<sequence>MKERNIVLFALSTCPACKKTRDLLDKNKIEYVLVELDLVDRDSRDKLLGEVRRFNPRETFPTLVVNKGEKVIVGYDYEASMSVFGATTDTGK</sequence>
<dbReference type="SUPFAM" id="SSF52833">
    <property type="entry name" value="Thioredoxin-like"/>
    <property type="match status" value="1"/>
</dbReference>
<organism evidence="2 3">
    <name type="scientific">Candidatus Magnetobacterium bavaricum</name>
    <dbReference type="NCBI Taxonomy" id="29290"/>
    <lineage>
        <taxon>Bacteria</taxon>
        <taxon>Pseudomonadati</taxon>
        <taxon>Nitrospirota</taxon>
        <taxon>Thermodesulfovibrionia</taxon>
        <taxon>Thermodesulfovibrionales</taxon>
        <taxon>Candidatus Magnetobacteriaceae</taxon>
        <taxon>Candidatus Magnetobacterium</taxon>
    </lineage>
</organism>
<evidence type="ECO:0000313" key="2">
    <source>
        <dbReference type="EMBL" id="KJU87278.1"/>
    </source>
</evidence>
<evidence type="ECO:0000259" key="1">
    <source>
        <dbReference type="Pfam" id="PF00462"/>
    </source>
</evidence>
<protein>
    <submittedName>
        <fullName evidence="2">Glutaredoxin-like protein</fullName>
    </submittedName>
</protein>
<dbReference type="InterPro" id="IPR002109">
    <property type="entry name" value="Glutaredoxin"/>
</dbReference>
<evidence type="ECO:0000313" key="3">
    <source>
        <dbReference type="Proteomes" id="UP000033423"/>
    </source>
</evidence>
<dbReference type="CDD" id="cd02976">
    <property type="entry name" value="NrdH"/>
    <property type="match status" value="1"/>
</dbReference>
<accession>A0A0F3H2Y7</accession>
<dbReference type="InterPro" id="IPR036249">
    <property type="entry name" value="Thioredoxin-like_sf"/>
</dbReference>
<name>A0A0F3H2Y7_9BACT</name>
<keyword evidence="3" id="KW-1185">Reference proteome</keyword>
<dbReference type="Proteomes" id="UP000033423">
    <property type="component" value="Unassembled WGS sequence"/>
</dbReference>
<dbReference type="PROSITE" id="PS51354">
    <property type="entry name" value="GLUTAREDOXIN_2"/>
    <property type="match status" value="1"/>
</dbReference>
<proteinExistence type="predicted"/>
<dbReference type="Gene3D" id="3.40.30.10">
    <property type="entry name" value="Glutaredoxin"/>
    <property type="match status" value="1"/>
</dbReference>